<protein>
    <recommendedName>
        <fullName evidence="11">Dynein light intermediate chain</fullName>
    </recommendedName>
</protein>
<keyword evidence="10 11" id="KW-0206">Cytoskeleton</keyword>
<dbReference type="GO" id="GO:0005874">
    <property type="term" value="C:microtubule"/>
    <property type="evidence" value="ECO:0007669"/>
    <property type="project" value="UniProtKB-KW"/>
</dbReference>
<comment type="similarity">
    <text evidence="2 11">Belongs to the dynein light intermediate chain family.</text>
</comment>
<dbReference type="GO" id="GO:0005868">
    <property type="term" value="C:cytoplasmic dynein complex"/>
    <property type="evidence" value="ECO:0007669"/>
    <property type="project" value="UniProtKB-UniRule"/>
</dbReference>
<evidence type="ECO:0000256" key="6">
    <source>
        <dbReference type="ARBA" id="ARBA00022741"/>
    </source>
</evidence>
<reference evidence="12 13" key="1">
    <citation type="submission" date="2018-11" db="EMBL/GenBank/DDBJ databases">
        <authorList>
            <consortium name="Pathogen Informatics"/>
        </authorList>
    </citation>
    <scope>NUCLEOTIDE SEQUENCE [LARGE SCALE GENOMIC DNA]</scope>
    <source>
        <strain evidence="12 13">Zambia</strain>
    </source>
</reference>
<dbReference type="PANTHER" id="PTHR12688:SF0">
    <property type="entry name" value="DYNEIN LIGHT INTERMEDIATE CHAIN"/>
    <property type="match status" value="1"/>
</dbReference>
<evidence type="ECO:0000256" key="9">
    <source>
        <dbReference type="ARBA" id="ARBA00023175"/>
    </source>
</evidence>
<proteinExistence type="inferred from homology"/>
<keyword evidence="13" id="KW-1185">Reference proteome</keyword>
<keyword evidence="3 11" id="KW-0813">Transport</keyword>
<sequence>MNIYHFSIPLRISLLDEVQSNRRNAYGTLESPDKPQLIIFGNESTDKTRIIECINSNTDIQCAIGLDYQFLNLHEDGSEDSLHMGIWSLDGDLQQSNLLKFALNKSTIWHTMGIICIDYTEPWSLINDLELWLQIIEQHIHYLKIDSEEIENLKSSNGAALIYLSIKEDINTNTLVNYIKHRLFDLPLKNSAMLVDPKAIFIPAGWDSLHRLELFKKNLSSNLIDCNYNQIITKPSKLRRKTSCVTKTSGIDTNPSEEVNILQTVEDDLHFLKRMQTILANMPMSTVTSSLPGNLSGTTTSISSTISNQTRETPLLTESLSSNLPNQPKPGSTSDKEAVLSSFFNSLLSRKSLTESNPTKPMQSTTGMTSNKINTLNTSSTQDSDVSYFPNFFFQNN</sequence>
<dbReference type="STRING" id="48269.A0A183N1K5"/>
<keyword evidence="8 11" id="KW-0243">Dynein</keyword>
<organism evidence="12 13">
    <name type="scientific">Schistosoma margrebowiei</name>
    <dbReference type="NCBI Taxonomy" id="48269"/>
    <lineage>
        <taxon>Eukaryota</taxon>
        <taxon>Metazoa</taxon>
        <taxon>Spiralia</taxon>
        <taxon>Lophotrochozoa</taxon>
        <taxon>Platyhelminthes</taxon>
        <taxon>Trematoda</taxon>
        <taxon>Digenea</taxon>
        <taxon>Strigeidida</taxon>
        <taxon>Schistosomatoidea</taxon>
        <taxon>Schistosomatidae</taxon>
        <taxon>Schistosoma</taxon>
    </lineage>
</organism>
<evidence type="ECO:0000256" key="2">
    <source>
        <dbReference type="ARBA" id="ARBA00006831"/>
    </source>
</evidence>
<dbReference type="GO" id="GO:0005813">
    <property type="term" value="C:centrosome"/>
    <property type="evidence" value="ECO:0007669"/>
    <property type="project" value="TreeGrafter"/>
</dbReference>
<name>A0A183N1K5_9TREM</name>
<evidence type="ECO:0000256" key="7">
    <source>
        <dbReference type="ARBA" id="ARBA00022840"/>
    </source>
</evidence>
<dbReference type="GO" id="GO:0005524">
    <property type="term" value="F:ATP binding"/>
    <property type="evidence" value="ECO:0007669"/>
    <property type="project" value="UniProtKB-KW"/>
</dbReference>
<comment type="subunit">
    <text evidence="11">Homodimer. The cytoplasmic dynein 1 complex consists of two catalytic heavy chains (HCs) and a number of non-catalytic subunits presented by intermediate chains (ICs).</text>
</comment>
<dbReference type="Proteomes" id="UP000277204">
    <property type="component" value="Unassembled WGS sequence"/>
</dbReference>
<dbReference type="PANTHER" id="PTHR12688">
    <property type="entry name" value="DYNEIN LIGHT INTERMEDIATE CHAIN"/>
    <property type="match status" value="1"/>
</dbReference>
<comment type="subcellular location">
    <subcellularLocation>
        <location evidence="1 11">Cytoplasm</location>
        <location evidence="1 11">Cytoskeleton</location>
    </subcellularLocation>
</comment>
<dbReference type="InterPro" id="IPR022780">
    <property type="entry name" value="Dynein_light_int_chain"/>
</dbReference>
<evidence type="ECO:0000256" key="3">
    <source>
        <dbReference type="ARBA" id="ARBA00022448"/>
    </source>
</evidence>
<evidence type="ECO:0000256" key="11">
    <source>
        <dbReference type="RuleBase" id="RU366047"/>
    </source>
</evidence>
<evidence type="ECO:0000256" key="4">
    <source>
        <dbReference type="ARBA" id="ARBA00022490"/>
    </source>
</evidence>
<keyword evidence="6 11" id="KW-0547">Nucleotide-binding</keyword>
<dbReference type="GO" id="GO:0007018">
    <property type="term" value="P:microtubule-based movement"/>
    <property type="evidence" value="ECO:0007669"/>
    <property type="project" value="InterPro"/>
</dbReference>
<dbReference type="GO" id="GO:0000226">
    <property type="term" value="P:microtubule cytoskeleton organization"/>
    <property type="evidence" value="ECO:0007669"/>
    <property type="project" value="TreeGrafter"/>
</dbReference>
<dbReference type="Pfam" id="PF05783">
    <property type="entry name" value="DLIC"/>
    <property type="match status" value="2"/>
</dbReference>
<evidence type="ECO:0000256" key="1">
    <source>
        <dbReference type="ARBA" id="ARBA00004245"/>
    </source>
</evidence>
<keyword evidence="7 11" id="KW-0067">ATP-binding</keyword>
<evidence type="ECO:0000256" key="8">
    <source>
        <dbReference type="ARBA" id="ARBA00023017"/>
    </source>
</evidence>
<dbReference type="InterPro" id="IPR008467">
    <property type="entry name" value="Dynein1_light_intermed_chain"/>
</dbReference>
<evidence type="ECO:0000313" key="12">
    <source>
        <dbReference type="EMBL" id="VDP42309.1"/>
    </source>
</evidence>
<dbReference type="InterPro" id="IPR027417">
    <property type="entry name" value="P-loop_NTPase"/>
</dbReference>
<keyword evidence="5 11" id="KW-0493">Microtubule</keyword>
<comment type="function">
    <text evidence="11">Acts as one of several non-catalytic accessory components of the cytoplasmic dynein 1 complex that are thought to be involved in linking dynein to cargos and to adapter proteins that regulate dynein function. Cytoplasmic dynein 1 acts as a motor for the intracellular retrograde motility of vesicles and organelles along microtubules. May play a role in binding dynein to membranous organelles or chromosomes.</text>
</comment>
<evidence type="ECO:0000256" key="5">
    <source>
        <dbReference type="ARBA" id="ARBA00022701"/>
    </source>
</evidence>
<dbReference type="GO" id="GO:0045504">
    <property type="term" value="F:dynein heavy chain binding"/>
    <property type="evidence" value="ECO:0007669"/>
    <property type="project" value="TreeGrafter"/>
</dbReference>
<evidence type="ECO:0000313" key="13">
    <source>
        <dbReference type="Proteomes" id="UP000277204"/>
    </source>
</evidence>
<accession>A0A183N1K5</accession>
<gene>
    <name evidence="12" type="ORF">SMRZ_LOCUS22180</name>
</gene>
<dbReference type="SUPFAM" id="SSF52540">
    <property type="entry name" value="P-loop containing nucleoside triphosphate hydrolases"/>
    <property type="match status" value="1"/>
</dbReference>
<keyword evidence="9 11" id="KW-0505">Motor protein</keyword>
<keyword evidence="4 11" id="KW-0963">Cytoplasm</keyword>
<dbReference type="AlphaFoldDB" id="A0A183N1K5"/>
<dbReference type="EMBL" id="UZAI01019037">
    <property type="protein sequence ID" value="VDP42309.1"/>
    <property type="molecule type" value="Genomic_DNA"/>
</dbReference>
<evidence type="ECO:0000256" key="10">
    <source>
        <dbReference type="ARBA" id="ARBA00023212"/>
    </source>
</evidence>